<accession>A0A518AJ26</accession>
<proteinExistence type="predicted"/>
<dbReference type="AlphaFoldDB" id="A0A518AJ26"/>
<organism evidence="1 2">
    <name type="scientific">Aeoliella mucimassa</name>
    <dbReference type="NCBI Taxonomy" id="2527972"/>
    <lineage>
        <taxon>Bacteria</taxon>
        <taxon>Pseudomonadati</taxon>
        <taxon>Planctomycetota</taxon>
        <taxon>Planctomycetia</taxon>
        <taxon>Pirellulales</taxon>
        <taxon>Lacipirellulaceae</taxon>
        <taxon>Aeoliella</taxon>
    </lineage>
</organism>
<evidence type="ECO:0000313" key="1">
    <source>
        <dbReference type="EMBL" id="QDU54700.1"/>
    </source>
</evidence>
<name>A0A518AJ26_9BACT</name>
<keyword evidence="2" id="KW-1185">Reference proteome</keyword>
<evidence type="ECO:0000313" key="2">
    <source>
        <dbReference type="Proteomes" id="UP000315750"/>
    </source>
</evidence>
<dbReference type="EMBL" id="CP036278">
    <property type="protein sequence ID" value="QDU54700.1"/>
    <property type="molecule type" value="Genomic_DNA"/>
</dbReference>
<protein>
    <submittedName>
        <fullName evidence="1">Uncharacterized protein</fullName>
    </submittedName>
</protein>
<dbReference type="KEGG" id="amuc:Pan181_08830"/>
<dbReference type="Proteomes" id="UP000315750">
    <property type="component" value="Chromosome"/>
</dbReference>
<gene>
    <name evidence="1" type="ORF">Pan181_08830</name>
</gene>
<reference evidence="1 2" key="1">
    <citation type="submission" date="2019-02" db="EMBL/GenBank/DDBJ databases">
        <title>Deep-cultivation of Planctomycetes and their phenomic and genomic characterization uncovers novel biology.</title>
        <authorList>
            <person name="Wiegand S."/>
            <person name="Jogler M."/>
            <person name="Boedeker C."/>
            <person name="Pinto D."/>
            <person name="Vollmers J."/>
            <person name="Rivas-Marin E."/>
            <person name="Kohn T."/>
            <person name="Peeters S.H."/>
            <person name="Heuer A."/>
            <person name="Rast P."/>
            <person name="Oberbeckmann S."/>
            <person name="Bunk B."/>
            <person name="Jeske O."/>
            <person name="Meyerdierks A."/>
            <person name="Storesund J.E."/>
            <person name="Kallscheuer N."/>
            <person name="Luecker S."/>
            <person name="Lage O.M."/>
            <person name="Pohl T."/>
            <person name="Merkel B.J."/>
            <person name="Hornburger P."/>
            <person name="Mueller R.-W."/>
            <person name="Bruemmer F."/>
            <person name="Labrenz M."/>
            <person name="Spormann A.M."/>
            <person name="Op den Camp H."/>
            <person name="Overmann J."/>
            <person name="Amann R."/>
            <person name="Jetten M.S.M."/>
            <person name="Mascher T."/>
            <person name="Medema M.H."/>
            <person name="Devos D.P."/>
            <person name="Kaster A.-K."/>
            <person name="Ovreas L."/>
            <person name="Rohde M."/>
            <person name="Galperin M.Y."/>
            <person name="Jogler C."/>
        </authorList>
    </citation>
    <scope>NUCLEOTIDE SEQUENCE [LARGE SCALE GENOMIC DNA]</scope>
    <source>
        <strain evidence="1 2">Pan181</strain>
    </source>
</reference>
<sequence>MVVDCQAPVARVILLGASNLRLISATLIATTRMAFSGPVEIFMANGFGRSYGVRSSIPFRSLPGIDECGLWEAVQRDNSLPTFALITDVGNDLVYGRKPDRVIEWVTNCVARLQAMDARMVTTELPNASIESLGVVRYKFFRRIFSRNATSLWPRCASMPKRRTSGYDNLPSHAIAKC</sequence>